<proteinExistence type="predicted"/>
<feature type="region of interest" description="Disordered" evidence="1">
    <location>
        <begin position="23"/>
        <end position="57"/>
    </location>
</feature>
<protein>
    <submittedName>
        <fullName evidence="2">Uncharacterized protein</fullName>
    </submittedName>
</protein>
<gene>
    <name evidence="2" type="ORF">TRIP_B50549</name>
</gene>
<dbReference type="AlphaFoldDB" id="A0A653AI47"/>
<feature type="compositionally biased region" description="Basic and acidic residues" evidence="1">
    <location>
        <begin position="31"/>
        <end position="47"/>
    </location>
</feature>
<sequence length="96" mass="10449">MRRRSCFTFGAGHLGCRLSRRRLPLQGPADHPGEDSGGDRQEVKTLRSPESPSYSLQRGFHPKKVFYANLGIPLYPCSWGGLTAASGQVSDLSDTG</sequence>
<name>A0A653AI47_UNCDX</name>
<evidence type="ECO:0000256" key="1">
    <source>
        <dbReference type="SAM" id="MobiDB-lite"/>
    </source>
</evidence>
<evidence type="ECO:0000313" key="2">
    <source>
        <dbReference type="EMBL" id="VBB47754.1"/>
    </source>
</evidence>
<accession>A0A653AI47</accession>
<organism evidence="2">
    <name type="scientific">Uncultured Desulfatiglans sp</name>
    <dbReference type="NCBI Taxonomy" id="1748965"/>
    <lineage>
        <taxon>Bacteria</taxon>
        <taxon>Pseudomonadati</taxon>
        <taxon>Thermodesulfobacteriota</taxon>
        <taxon>Desulfobacteria</taxon>
        <taxon>Desulfatiglandales</taxon>
        <taxon>Desulfatiglandaceae</taxon>
        <taxon>Desulfatiglans</taxon>
        <taxon>environmental samples</taxon>
    </lineage>
</organism>
<dbReference type="EMBL" id="UPXX01000032">
    <property type="protein sequence ID" value="VBB47754.1"/>
    <property type="molecule type" value="Genomic_DNA"/>
</dbReference>
<reference evidence="2" key="1">
    <citation type="submission" date="2018-07" db="EMBL/GenBank/DDBJ databases">
        <authorList>
            <consortium name="Genoscope - CEA"/>
            <person name="William W."/>
        </authorList>
    </citation>
    <scope>NUCLEOTIDE SEQUENCE</scope>
    <source>
        <strain evidence="2">IK1</strain>
    </source>
</reference>